<dbReference type="SUPFAM" id="SSF53955">
    <property type="entry name" value="Lysozyme-like"/>
    <property type="match status" value="1"/>
</dbReference>
<dbReference type="Gene3D" id="1.10.530.10">
    <property type="match status" value="1"/>
</dbReference>
<evidence type="ECO:0000313" key="6">
    <source>
        <dbReference type="EMBL" id="RHW24796.1"/>
    </source>
</evidence>
<dbReference type="InterPro" id="IPR011098">
    <property type="entry name" value="G5_dom"/>
</dbReference>
<dbReference type="Proteomes" id="UP000283644">
    <property type="component" value="Unassembled WGS sequence"/>
</dbReference>
<keyword evidence="3" id="KW-0378">Hydrolase</keyword>
<organism evidence="6 7">
    <name type="scientific">Nocardioides immobilis</name>
    <dbReference type="NCBI Taxonomy" id="2049295"/>
    <lineage>
        <taxon>Bacteria</taxon>
        <taxon>Bacillati</taxon>
        <taxon>Actinomycetota</taxon>
        <taxon>Actinomycetes</taxon>
        <taxon>Propionibacteriales</taxon>
        <taxon>Nocardioidaceae</taxon>
        <taxon>Nocardioides</taxon>
    </lineage>
</organism>
<dbReference type="Pfam" id="PF07501">
    <property type="entry name" value="G5"/>
    <property type="match status" value="1"/>
</dbReference>
<evidence type="ECO:0000256" key="2">
    <source>
        <dbReference type="ARBA" id="ARBA00022729"/>
    </source>
</evidence>
<gene>
    <name evidence="6" type="ORF">D0Z08_22775</name>
</gene>
<dbReference type="InterPro" id="IPR023346">
    <property type="entry name" value="Lysozyme-like_dom_sf"/>
</dbReference>
<reference evidence="6 7" key="1">
    <citation type="submission" date="2018-09" db="EMBL/GenBank/DDBJ databases">
        <title>Genome sequencing of Nocardioides immobilis CCTCC AB 2017083 for comparison to Nocardioides silvaticus.</title>
        <authorList>
            <person name="Li C."/>
            <person name="Wang G."/>
        </authorList>
    </citation>
    <scope>NUCLEOTIDE SEQUENCE [LARGE SCALE GENOMIC DNA]</scope>
    <source>
        <strain evidence="6 7">CCTCC AB 2017083</strain>
    </source>
</reference>
<sequence length="429" mass="45849">MRYDEGAASLGGSTLASLRPGEYDVRRIVPVDEHQTQPLAPATPTTKPSLKASAATLLGRAARSRVALVATVAVVLLAVAGATYGYQSMTTPVTLSVDGEERQVRVLGDTVGDVLDAEGIELTSHDLVQPDVDEPISEGTRIAVRYGREIELTVDGKTKTHWVTATDVDGALSQIGALYRGARLSTSRGTTIDRGGLELEVVTPKNLKVTLAGKKTKKVSVPALTVEDALSALDVKLDKHDLVFPKRDAKLKDGDQVRWVDIEIKTKRVKGEAFSAETITREDSSSPEGTETVVREGDAGMRNVVYKIRYRNGVEVKRTVVTSKVTEKPVAEIVEVGTQEVATTNYAGGGTVWDALAQCESGGNWAINTGNGYYGGLQFNLGTWQAYGGSGYPHQNSREAQIAVAERLRAATGGYGSWPHCSAQLGLPQ</sequence>
<dbReference type="InterPro" id="IPR010618">
    <property type="entry name" value="RPF"/>
</dbReference>
<comment type="caution">
    <text evidence="6">The sequence shown here is derived from an EMBL/GenBank/DDBJ whole genome shotgun (WGS) entry which is preliminary data.</text>
</comment>
<dbReference type="Gene3D" id="2.20.230.10">
    <property type="entry name" value="Resuscitation-promoting factor rpfb"/>
    <property type="match status" value="1"/>
</dbReference>
<accession>A0A417XWP9</accession>
<dbReference type="GO" id="GO:0016787">
    <property type="term" value="F:hydrolase activity"/>
    <property type="evidence" value="ECO:0007669"/>
    <property type="project" value="UniProtKB-KW"/>
</dbReference>
<evidence type="ECO:0000313" key="7">
    <source>
        <dbReference type="Proteomes" id="UP000283644"/>
    </source>
</evidence>
<proteinExistence type="inferred from homology"/>
<evidence type="ECO:0000256" key="1">
    <source>
        <dbReference type="ARBA" id="ARBA00010830"/>
    </source>
</evidence>
<dbReference type="CDD" id="cd13925">
    <property type="entry name" value="RPF"/>
    <property type="match status" value="1"/>
</dbReference>
<dbReference type="Pfam" id="PF03990">
    <property type="entry name" value="DUF348"/>
    <property type="match status" value="3"/>
</dbReference>
<comment type="similarity">
    <text evidence="1">Belongs to the transglycosylase family. Rpf subfamily.</text>
</comment>
<name>A0A417XWP9_9ACTN</name>
<evidence type="ECO:0000256" key="3">
    <source>
        <dbReference type="ARBA" id="ARBA00022801"/>
    </source>
</evidence>
<keyword evidence="2" id="KW-0732">Signal</keyword>
<dbReference type="SMART" id="SM01208">
    <property type="entry name" value="G5"/>
    <property type="match status" value="1"/>
</dbReference>
<keyword evidence="4" id="KW-1133">Transmembrane helix</keyword>
<dbReference type="PROSITE" id="PS51109">
    <property type="entry name" value="G5"/>
    <property type="match status" value="1"/>
</dbReference>
<feature type="transmembrane region" description="Helical" evidence="4">
    <location>
        <begin position="66"/>
        <end position="86"/>
    </location>
</feature>
<dbReference type="Pfam" id="PF06737">
    <property type="entry name" value="Transglycosylas"/>
    <property type="match status" value="1"/>
</dbReference>
<dbReference type="InterPro" id="IPR007137">
    <property type="entry name" value="DUF348"/>
</dbReference>
<keyword evidence="4" id="KW-0472">Membrane</keyword>
<evidence type="ECO:0000259" key="5">
    <source>
        <dbReference type="PROSITE" id="PS51109"/>
    </source>
</evidence>
<evidence type="ECO:0000256" key="4">
    <source>
        <dbReference type="SAM" id="Phobius"/>
    </source>
</evidence>
<dbReference type="EMBL" id="QXGH01000029">
    <property type="protein sequence ID" value="RHW24796.1"/>
    <property type="molecule type" value="Genomic_DNA"/>
</dbReference>
<keyword evidence="4" id="KW-0812">Transmembrane</keyword>
<dbReference type="AlphaFoldDB" id="A0A417XWP9"/>
<protein>
    <submittedName>
        <fullName evidence="6">Resuscitation-promoting factor</fullName>
    </submittedName>
</protein>
<feature type="domain" description="G5" evidence="5">
    <location>
        <begin position="260"/>
        <end position="340"/>
    </location>
</feature>
<dbReference type="OrthoDB" id="1404170at2"/>
<keyword evidence="7" id="KW-1185">Reference proteome</keyword>